<dbReference type="Gene3D" id="3.40.50.11540">
    <property type="entry name" value="NADH-ubiquinone oxidoreductase 51kDa subunit"/>
    <property type="match status" value="1"/>
</dbReference>
<dbReference type="GO" id="GO:0051539">
    <property type="term" value="F:4 iron, 4 sulfur cluster binding"/>
    <property type="evidence" value="ECO:0007669"/>
    <property type="project" value="UniProtKB-KW"/>
</dbReference>
<proteinExistence type="inferred from homology"/>
<dbReference type="SUPFAM" id="SSF142019">
    <property type="entry name" value="Nqo1 FMN-binding domain-like"/>
    <property type="match status" value="1"/>
</dbReference>
<protein>
    <submittedName>
        <fullName evidence="7">Electron transport complex protein RnfC</fullName>
    </submittedName>
</protein>
<organism evidence="7 8">
    <name type="scientific">Sulfobacillus benefaciens</name>
    <dbReference type="NCBI Taxonomy" id="453960"/>
    <lineage>
        <taxon>Bacteria</taxon>
        <taxon>Bacillati</taxon>
        <taxon>Bacillota</taxon>
        <taxon>Clostridia</taxon>
        <taxon>Eubacteriales</taxon>
        <taxon>Clostridiales Family XVII. Incertae Sedis</taxon>
        <taxon>Sulfobacillus</taxon>
    </lineage>
</organism>
<evidence type="ECO:0000256" key="1">
    <source>
        <dbReference type="ARBA" id="ARBA00007523"/>
    </source>
</evidence>
<dbReference type="SUPFAM" id="SSF140490">
    <property type="entry name" value="Nqo1C-terminal domain-like"/>
    <property type="match status" value="1"/>
</dbReference>
<dbReference type="Gene3D" id="1.20.1440.230">
    <property type="entry name" value="NADH-ubiquinone oxidoreductase 51kDa subunit, iron-sulphur binding domain"/>
    <property type="match status" value="1"/>
</dbReference>
<dbReference type="Pfam" id="PF01512">
    <property type="entry name" value="Complex1_51K"/>
    <property type="match status" value="1"/>
</dbReference>
<evidence type="ECO:0000313" key="8">
    <source>
        <dbReference type="Proteomes" id="UP000242972"/>
    </source>
</evidence>
<dbReference type="Pfam" id="PF10531">
    <property type="entry name" value="SLBB"/>
    <property type="match status" value="1"/>
</dbReference>
<dbReference type="PANTHER" id="PTHR43578:SF3">
    <property type="entry name" value="NADH-QUINONE OXIDOREDUCTASE SUBUNIT F"/>
    <property type="match status" value="1"/>
</dbReference>
<dbReference type="GO" id="GO:0008137">
    <property type="term" value="F:NADH dehydrogenase (ubiquinone) activity"/>
    <property type="evidence" value="ECO:0007669"/>
    <property type="project" value="InterPro"/>
</dbReference>
<evidence type="ECO:0000256" key="4">
    <source>
        <dbReference type="ARBA" id="ARBA00023004"/>
    </source>
</evidence>
<dbReference type="PANTHER" id="PTHR43578">
    <property type="entry name" value="NADH-QUINONE OXIDOREDUCTASE SUBUNIT F"/>
    <property type="match status" value="1"/>
</dbReference>
<keyword evidence="4" id="KW-0408">Iron</keyword>
<keyword evidence="2" id="KW-0004">4Fe-4S</keyword>
<comment type="similarity">
    <text evidence="1">Belongs to the complex I 51 kDa subunit family.</text>
</comment>
<dbReference type="SMART" id="SM00928">
    <property type="entry name" value="NADH_4Fe-4S"/>
    <property type="match status" value="1"/>
</dbReference>
<dbReference type="InterPro" id="IPR019575">
    <property type="entry name" value="Nuop51_4Fe4S-bd"/>
</dbReference>
<dbReference type="PROSITE" id="PS00645">
    <property type="entry name" value="COMPLEX1_51K_2"/>
    <property type="match status" value="1"/>
</dbReference>
<evidence type="ECO:0000256" key="2">
    <source>
        <dbReference type="ARBA" id="ARBA00022485"/>
    </source>
</evidence>
<accession>A0A2T2XL46</accession>
<comment type="caution">
    <text evidence="7">The sequence shown here is derived from an EMBL/GenBank/DDBJ whole genome shotgun (WGS) entry which is preliminary data.</text>
</comment>
<sequence length="414" mass="44647">MGEVRRLLPEVDHRSQAVSWDRVVERGFDKAYQRVLDMGPEAAIAEVTASGIMGRGGAAFPTGRKWDSVRSSPGTTKYAVMNADESELGTFKDRVLLEQDPMGPLIGLLIAAHCVGARQAYCYIRGEYREVELALIQSIAILRSKGWIGKDAVEVEVRRGAGAYIAGEETALFNSIEGKRPEPRVKPPFPTVRGLFGAPTLIQNVETLANVAVLFSHDVAWFRQYGTPATPGTKLVAVSGHVTRPGVFEVPFGTPLQEIINADDLAGGMAGTGHLQAVLLGGAAGTFLSSAEVDDVSLDYGPLAKHGASIGSGAVMVFDDSVDLVWVVTKLAHFFADESCGQCVPCRIGTRRILEILRDGDTWQRESDLRDLGLAMRDASICGLGQTAPVALLSMLDRPYLRRVEMKGDEHIGE</sequence>
<evidence type="ECO:0000259" key="6">
    <source>
        <dbReference type="SMART" id="SM00928"/>
    </source>
</evidence>
<evidence type="ECO:0000256" key="5">
    <source>
        <dbReference type="ARBA" id="ARBA00023014"/>
    </source>
</evidence>
<dbReference type="Gene3D" id="3.10.20.600">
    <property type="match status" value="1"/>
</dbReference>
<dbReference type="SUPFAM" id="SSF142984">
    <property type="entry name" value="Nqo1 middle domain-like"/>
    <property type="match status" value="1"/>
</dbReference>
<dbReference type="GO" id="GO:0046872">
    <property type="term" value="F:metal ion binding"/>
    <property type="evidence" value="ECO:0007669"/>
    <property type="project" value="UniProtKB-KW"/>
</dbReference>
<name>A0A2T2XL46_9FIRM</name>
<dbReference type="AlphaFoldDB" id="A0A2T2XL46"/>
<feature type="domain" description="NADH-ubiquinone oxidoreductase 51kDa subunit iron-sulphur binding" evidence="6">
    <location>
        <begin position="325"/>
        <end position="369"/>
    </location>
</feature>
<dbReference type="InterPro" id="IPR001949">
    <property type="entry name" value="NADH-UbQ_OxRdtase_51kDa_CS"/>
</dbReference>
<dbReference type="InterPro" id="IPR037225">
    <property type="entry name" value="Nuo51_FMN-bd_sf"/>
</dbReference>
<dbReference type="InterPro" id="IPR011538">
    <property type="entry name" value="Nuo51_FMN-bd"/>
</dbReference>
<keyword evidence="5" id="KW-0411">Iron-sulfur</keyword>
<keyword evidence="3" id="KW-0479">Metal-binding</keyword>
<gene>
    <name evidence="7" type="ORF">C7B46_02050</name>
</gene>
<dbReference type="EMBL" id="PXYW01000003">
    <property type="protein sequence ID" value="PSR35215.1"/>
    <property type="molecule type" value="Genomic_DNA"/>
</dbReference>
<evidence type="ECO:0000256" key="3">
    <source>
        <dbReference type="ARBA" id="ARBA00022723"/>
    </source>
</evidence>
<dbReference type="InterPro" id="IPR019554">
    <property type="entry name" value="Soluble_ligand-bd"/>
</dbReference>
<dbReference type="Proteomes" id="UP000242972">
    <property type="component" value="Unassembled WGS sequence"/>
</dbReference>
<dbReference type="InterPro" id="IPR037207">
    <property type="entry name" value="Nuop51_4Fe4S-bd_sf"/>
</dbReference>
<dbReference type="GO" id="GO:0010181">
    <property type="term" value="F:FMN binding"/>
    <property type="evidence" value="ECO:0007669"/>
    <property type="project" value="InterPro"/>
</dbReference>
<evidence type="ECO:0000313" key="7">
    <source>
        <dbReference type="EMBL" id="PSR35215.1"/>
    </source>
</evidence>
<reference evidence="7 8" key="1">
    <citation type="journal article" date="2014" name="BMC Genomics">
        <title>Comparison of environmental and isolate Sulfobacillus genomes reveals diverse carbon, sulfur, nitrogen, and hydrogen metabolisms.</title>
        <authorList>
            <person name="Justice N.B."/>
            <person name="Norman A."/>
            <person name="Brown C.T."/>
            <person name="Singh A."/>
            <person name="Thomas B.C."/>
            <person name="Banfield J.F."/>
        </authorList>
    </citation>
    <scope>NUCLEOTIDE SEQUENCE [LARGE SCALE GENOMIC DNA]</scope>
    <source>
        <strain evidence="7">AMDSBA4</strain>
    </source>
</reference>
<dbReference type="Pfam" id="PF10589">
    <property type="entry name" value="NADH_4Fe-4S"/>
    <property type="match status" value="1"/>
</dbReference>